<dbReference type="OrthoDB" id="758082at2759"/>
<dbReference type="Proteomes" id="UP000327013">
    <property type="component" value="Chromosome 8"/>
</dbReference>
<dbReference type="GO" id="GO:0009793">
    <property type="term" value="P:embryo development ending in seed dormancy"/>
    <property type="evidence" value="ECO:0007669"/>
    <property type="project" value="InterPro"/>
</dbReference>
<gene>
    <name evidence="2" type="ORF">FH972_020173</name>
</gene>
<evidence type="ECO:0000313" key="2">
    <source>
        <dbReference type="EMBL" id="KAE8125354.1"/>
    </source>
</evidence>
<accession>A0A5N6RWU8</accession>
<comment type="similarity">
    <text evidence="1">Belongs to the LEA type 1 family.</text>
</comment>
<organism evidence="2 3">
    <name type="scientific">Carpinus fangiana</name>
    <dbReference type="NCBI Taxonomy" id="176857"/>
    <lineage>
        <taxon>Eukaryota</taxon>
        <taxon>Viridiplantae</taxon>
        <taxon>Streptophyta</taxon>
        <taxon>Embryophyta</taxon>
        <taxon>Tracheophyta</taxon>
        <taxon>Spermatophyta</taxon>
        <taxon>Magnoliopsida</taxon>
        <taxon>eudicotyledons</taxon>
        <taxon>Gunneridae</taxon>
        <taxon>Pentapetalae</taxon>
        <taxon>rosids</taxon>
        <taxon>fabids</taxon>
        <taxon>Fagales</taxon>
        <taxon>Betulaceae</taxon>
        <taxon>Carpinus</taxon>
    </lineage>
</organism>
<reference evidence="2 3" key="1">
    <citation type="submission" date="2019-06" db="EMBL/GenBank/DDBJ databases">
        <title>A chromosomal-level reference genome of Carpinus fangiana (Coryloideae, Betulaceae).</title>
        <authorList>
            <person name="Yang X."/>
            <person name="Wang Z."/>
            <person name="Zhang L."/>
            <person name="Hao G."/>
            <person name="Liu J."/>
            <person name="Yang Y."/>
        </authorList>
    </citation>
    <scope>NUCLEOTIDE SEQUENCE [LARGE SCALE GENOMIC DNA]</scope>
    <source>
        <strain evidence="2">Cfa_2016G</strain>
        <tissue evidence="2">Leaf</tissue>
    </source>
</reference>
<dbReference type="PANTHER" id="PTHR33493:SF2">
    <property type="entry name" value="LATE EMBRYOGENESIS ABUNDANT PROTEIN 46"/>
    <property type="match status" value="1"/>
</dbReference>
<keyword evidence="3" id="KW-1185">Reference proteome</keyword>
<dbReference type="InterPro" id="IPR005513">
    <property type="entry name" value="LEA_1"/>
</dbReference>
<evidence type="ECO:0000256" key="1">
    <source>
        <dbReference type="ARBA" id="ARBA00010975"/>
    </source>
</evidence>
<name>A0A5N6RWU8_9ROSI</name>
<proteinExistence type="inferred from homology"/>
<evidence type="ECO:0000313" key="3">
    <source>
        <dbReference type="Proteomes" id="UP000327013"/>
    </source>
</evidence>
<dbReference type="PANTHER" id="PTHR33493">
    <property type="entry name" value="LATE EMBRYOGENESIS ABUNDANT PROTEIN 6-RELATED"/>
    <property type="match status" value="1"/>
</dbReference>
<sequence>MNAGKETAANFTASAKAGMVKTKATIDEKVELMTAKDPAQKEAATIKKDVRITQANIEEKAAHARNAATKVAGNVASALPGHDAGH</sequence>
<dbReference type="EMBL" id="CM017328">
    <property type="protein sequence ID" value="KAE8125354.1"/>
    <property type="molecule type" value="Genomic_DNA"/>
</dbReference>
<dbReference type="Pfam" id="PF03760">
    <property type="entry name" value="LEA_1"/>
    <property type="match status" value="1"/>
</dbReference>
<dbReference type="AlphaFoldDB" id="A0A5N6RWU8"/>
<protein>
    <submittedName>
        <fullName evidence="2">Uncharacterized protein</fullName>
    </submittedName>
</protein>